<reference evidence="1" key="1">
    <citation type="journal article" date="2021" name="PeerJ">
        <title>Extensive microbial diversity within the chicken gut microbiome revealed by metagenomics and culture.</title>
        <authorList>
            <person name="Gilroy R."/>
            <person name="Ravi A."/>
            <person name="Getino M."/>
            <person name="Pursley I."/>
            <person name="Horton D.L."/>
            <person name="Alikhan N.F."/>
            <person name="Baker D."/>
            <person name="Gharbi K."/>
            <person name="Hall N."/>
            <person name="Watson M."/>
            <person name="Adriaenssens E.M."/>
            <person name="Foster-Nyarko E."/>
            <person name="Jarju S."/>
            <person name="Secka A."/>
            <person name="Antonio M."/>
            <person name="Oren A."/>
            <person name="Chaudhuri R.R."/>
            <person name="La Ragione R."/>
            <person name="Hildebrand F."/>
            <person name="Pallen M.J."/>
        </authorList>
    </citation>
    <scope>NUCLEOTIDE SEQUENCE</scope>
    <source>
        <strain evidence="1">CHK172-16539</strain>
    </source>
</reference>
<evidence type="ECO:0000313" key="2">
    <source>
        <dbReference type="Proteomes" id="UP000824063"/>
    </source>
</evidence>
<dbReference type="Gene3D" id="3.10.580.10">
    <property type="entry name" value="CBS-domain"/>
    <property type="match status" value="1"/>
</dbReference>
<dbReference type="SUPFAM" id="SSF54631">
    <property type="entry name" value="CBS-domain pair"/>
    <property type="match status" value="1"/>
</dbReference>
<proteinExistence type="predicted"/>
<name>A0A9D2F7N0_9ENTE</name>
<comment type="caution">
    <text evidence="1">The sequence shown here is derived from an EMBL/GenBank/DDBJ whole genome shotgun (WGS) entry which is preliminary data.</text>
</comment>
<dbReference type="AlphaFoldDB" id="A0A9D2F7N0"/>
<dbReference type="InterPro" id="IPR046342">
    <property type="entry name" value="CBS_dom_sf"/>
</dbReference>
<gene>
    <name evidence="1" type="ORF">IAA20_06115</name>
</gene>
<evidence type="ECO:0000313" key="1">
    <source>
        <dbReference type="EMBL" id="HIZ53498.1"/>
    </source>
</evidence>
<protein>
    <recommendedName>
        <fullName evidence="3">CBS domain-containing protein</fullName>
    </recommendedName>
</protein>
<dbReference type="EMBL" id="DXBN01000138">
    <property type="protein sequence ID" value="HIZ53498.1"/>
    <property type="molecule type" value="Genomic_DNA"/>
</dbReference>
<evidence type="ECO:0008006" key="3">
    <source>
        <dbReference type="Google" id="ProtNLM"/>
    </source>
</evidence>
<reference evidence="1" key="2">
    <citation type="submission" date="2021-04" db="EMBL/GenBank/DDBJ databases">
        <authorList>
            <person name="Gilroy R."/>
        </authorList>
    </citation>
    <scope>NUCLEOTIDE SEQUENCE</scope>
    <source>
        <strain evidence="1">CHK172-16539</strain>
    </source>
</reference>
<dbReference type="Proteomes" id="UP000824063">
    <property type="component" value="Unassembled WGS sequence"/>
</dbReference>
<organism evidence="1 2">
    <name type="scientific">Candidatus Enterococcus avicola</name>
    <dbReference type="NCBI Taxonomy" id="2838561"/>
    <lineage>
        <taxon>Bacteria</taxon>
        <taxon>Bacillati</taxon>
        <taxon>Bacillota</taxon>
        <taxon>Bacilli</taxon>
        <taxon>Lactobacillales</taxon>
        <taxon>Enterococcaceae</taxon>
        <taxon>Enterococcus</taxon>
    </lineage>
</organism>
<accession>A0A9D2F7N0</accession>
<sequence length="229" mass="26175">MGSQALTFLTSFNRIEKRFKEELGSPKNMGFTQMVRRLSHRNDLPVKKYEGDLLQIAQLRNAIVHEHIGEGFIIAEPNQWILHRILMIEEELLKPEHVLPRFGKKVTGFEKTLPLTELFKIVAQKRYSQFPIYDKGHFLSLITLREIGYWTAKESQSGEIVLTGKTANDLILKDGKTTNYEFVAADCPIAQVEQMFKQNATLESILITKNGHPNGSLLGIIRPKDMINI</sequence>